<feature type="region of interest" description="Disordered" evidence="8">
    <location>
        <begin position="81"/>
        <end position="188"/>
    </location>
</feature>
<feature type="compositionally biased region" description="Basic and acidic residues" evidence="8">
    <location>
        <begin position="81"/>
        <end position="93"/>
    </location>
</feature>
<dbReference type="SMART" id="SM00487">
    <property type="entry name" value="DEXDc"/>
    <property type="match status" value="1"/>
</dbReference>
<keyword evidence="5 11" id="KW-0347">Helicase</keyword>
<dbReference type="CDD" id="cd17982">
    <property type="entry name" value="DEXHc_DHX37"/>
    <property type="match status" value="1"/>
</dbReference>
<dbReference type="SMART" id="SM00847">
    <property type="entry name" value="HA2"/>
    <property type="match status" value="1"/>
</dbReference>
<dbReference type="Gene3D" id="3.40.50.300">
    <property type="entry name" value="P-loop containing nucleotide triphosphate hydrolases"/>
    <property type="match status" value="3"/>
</dbReference>
<dbReference type="GO" id="GO:0003723">
    <property type="term" value="F:RNA binding"/>
    <property type="evidence" value="ECO:0007669"/>
    <property type="project" value="TreeGrafter"/>
</dbReference>
<protein>
    <recommendedName>
        <fullName evidence="2">RNA helicase</fullName>
        <ecNumber evidence="2">3.6.4.13</ecNumber>
    </recommendedName>
</protein>
<dbReference type="InterPro" id="IPR027417">
    <property type="entry name" value="P-loop_NTPase"/>
</dbReference>
<dbReference type="PROSITE" id="PS51194">
    <property type="entry name" value="HELICASE_CTER"/>
    <property type="match status" value="1"/>
</dbReference>
<dbReference type="GO" id="GO:0000462">
    <property type="term" value="P:maturation of SSU-rRNA from tricistronic rRNA transcript (SSU-rRNA, 5.8S rRNA, LSU-rRNA)"/>
    <property type="evidence" value="ECO:0007669"/>
    <property type="project" value="TreeGrafter"/>
</dbReference>
<feature type="compositionally biased region" description="Low complexity" evidence="8">
    <location>
        <begin position="594"/>
        <end position="603"/>
    </location>
</feature>
<name>A0A9W8D0X0_9FUNG</name>
<dbReference type="Gene3D" id="1.20.120.1080">
    <property type="match status" value="1"/>
</dbReference>
<dbReference type="Pfam" id="PF21010">
    <property type="entry name" value="HA2_C"/>
    <property type="match status" value="1"/>
</dbReference>
<dbReference type="InterPro" id="IPR001650">
    <property type="entry name" value="Helicase_C-like"/>
</dbReference>
<evidence type="ECO:0000256" key="2">
    <source>
        <dbReference type="ARBA" id="ARBA00012552"/>
    </source>
</evidence>
<keyword evidence="6" id="KW-0067">ATP-binding</keyword>
<dbReference type="PROSITE" id="PS51192">
    <property type="entry name" value="HELICASE_ATP_BIND_1"/>
    <property type="match status" value="1"/>
</dbReference>
<keyword evidence="4 11" id="KW-0378">Hydrolase</keyword>
<feature type="compositionally biased region" description="Acidic residues" evidence="8">
    <location>
        <begin position="225"/>
        <end position="240"/>
    </location>
</feature>
<dbReference type="GO" id="GO:0016787">
    <property type="term" value="F:hydrolase activity"/>
    <property type="evidence" value="ECO:0007669"/>
    <property type="project" value="UniProtKB-KW"/>
</dbReference>
<evidence type="ECO:0000256" key="7">
    <source>
        <dbReference type="ARBA" id="ARBA00047984"/>
    </source>
</evidence>
<dbReference type="GO" id="GO:0005524">
    <property type="term" value="F:ATP binding"/>
    <property type="evidence" value="ECO:0007669"/>
    <property type="project" value="UniProtKB-KW"/>
</dbReference>
<feature type="region of interest" description="Disordered" evidence="8">
    <location>
        <begin position="637"/>
        <end position="666"/>
    </location>
</feature>
<evidence type="ECO:0000256" key="4">
    <source>
        <dbReference type="ARBA" id="ARBA00022801"/>
    </source>
</evidence>
<keyword evidence="3" id="KW-0547">Nucleotide-binding</keyword>
<feature type="domain" description="Helicase C-terminal" evidence="10">
    <location>
        <begin position="637"/>
        <end position="828"/>
    </location>
</feature>
<feature type="compositionally biased region" description="Low complexity" evidence="8">
    <location>
        <begin position="252"/>
        <end position="269"/>
    </location>
</feature>
<dbReference type="SMART" id="SM00490">
    <property type="entry name" value="HELICc"/>
    <property type="match status" value="1"/>
</dbReference>
<gene>
    <name evidence="11" type="primary">ECM16</name>
    <name evidence="11" type="ORF">LPJ61_000598</name>
</gene>
<dbReference type="OrthoDB" id="10253254at2759"/>
<evidence type="ECO:0000313" key="12">
    <source>
        <dbReference type="Proteomes" id="UP001143981"/>
    </source>
</evidence>
<dbReference type="CDD" id="cd18791">
    <property type="entry name" value="SF2_C_RHA"/>
    <property type="match status" value="1"/>
</dbReference>
<evidence type="ECO:0000259" key="10">
    <source>
        <dbReference type="PROSITE" id="PS51194"/>
    </source>
</evidence>
<evidence type="ECO:0000313" key="11">
    <source>
        <dbReference type="EMBL" id="KAJ1735350.1"/>
    </source>
</evidence>
<dbReference type="InterPro" id="IPR007502">
    <property type="entry name" value="Helicase-assoc_dom"/>
</dbReference>
<sequence>MGTNKGKKQKRFEKFVEKQVKKEERVALLEKLSTSVWTNDLMRSSKTLGRQKETRRENLHRAALEERLGMARSDPSVRLYVSERDPADVRRQADSMPRAIAAADSVPAVPEQGLRRGRNRGSRRGPAEIAGDAADDLSDMAIGEQKAESADAAAGAAQPGSLKRPPEETAPGSALATLAITKRKRQKKGRVLEQLGLVEARSQSDDRTCSRSASPESEFDSSASENEDAGEDKDQDEGDGAMDGSGPEDGVQPSTPAAAAAQETAPTSTRQGPRSHSALKMPYMGSMLKPLLASRGLAEGAEHSSNSGGGGVKAYYVPVERPEHIQSQRIGLPVYAEEQQIMEAIAENPAVVLSGETGSGKTTQVPQFLFEAGYSDPGSPNPGMIGVTQPRRVAAVSMAHRVAEELGNFGHTVAHQVRFDTTVSNATRVKFMTEGVLLRELAADLLLTKYSVIIADEAHERSLNTDILLGVLSRVVRLRQKLSLESPAKHRPLKLIIMSATLRVDDFVKNTRLFRAPPPVLNVQARQHPVRVHFSRRTPAPGQHVHDAIQKAAKIHTRLPDGGILMFLTGQAEITFACKRLRELFPSDVERAAQSRSAGAQRAPAPPAGGAANGLEASVEDEDVDIGDADILAASGELRDDFASDPESASDSEEEDEIIVGGGDADSEARKTLLQENLRSVPERAGAAAGHDEDAHKPLYVLPLYSLLPADQQLKVFAPPPAGSRLCVIATNVAETSITIPGIRYVVDAGLVKEKTYDAQTQVQSFEVGWASQASANQRMGRAGRTGPGHCYRLFSSAVFNDQFARFSEPEVLRMPIEGVVLQMKAMNLDNVTNFPFPTPPRREALEKAERLLTWLGALDERGRATDLGRLMAAFPVAPRFAKMLIVGQQHGCLPYVIAVVAALSVGDPFVKEFHLDADADDGIGGDSGDMSFADQVADAEAQAVTNEALAAKEQQRAKRRKYWGMQAKLAGADPTSDLLKWLAVVGAFEYAGGTDAVCSEYFVRAKAMGEIRKLRGQLTNIVQMYCPGVDVSMDPRMPPPTKLQQSVLRQVILAGFMDQVAVRGDIAGYHDPDDEAATRQRGLRAVPYMTMWSDEPVFIHPGSVVHIAARNTGSMPQAVVYSELQRTTRLWAKAVTVAGPRWLATIGRPLCTFGNPLPYPLPKYNDARDEMTCYVEPRFGPRSWPLAMVKVQEKRSGTRWHITSVLG</sequence>
<dbReference type="PANTHER" id="PTHR18934:SF99">
    <property type="entry name" value="ATP-DEPENDENT RNA HELICASE DHX37-RELATED"/>
    <property type="match status" value="1"/>
</dbReference>
<dbReference type="Pfam" id="PF07717">
    <property type="entry name" value="OB_NTP_bind"/>
    <property type="match status" value="1"/>
</dbReference>
<evidence type="ECO:0000256" key="3">
    <source>
        <dbReference type="ARBA" id="ARBA00022741"/>
    </source>
</evidence>
<dbReference type="Pfam" id="PF00271">
    <property type="entry name" value="Helicase_C"/>
    <property type="match status" value="1"/>
</dbReference>
<feature type="region of interest" description="Disordered" evidence="8">
    <location>
        <begin position="592"/>
        <end position="616"/>
    </location>
</feature>
<proteinExistence type="inferred from homology"/>
<feature type="domain" description="Helicase ATP-binding" evidence="9">
    <location>
        <begin position="342"/>
        <end position="520"/>
    </location>
</feature>
<evidence type="ECO:0000256" key="8">
    <source>
        <dbReference type="SAM" id="MobiDB-lite"/>
    </source>
</evidence>
<feature type="compositionally biased region" description="Acidic residues" evidence="8">
    <location>
        <begin position="648"/>
        <end position="658"/>
    </location>
</feature>
<dbReference type="SUPFAM" id="SSF52540">
    <property type="entry name" value="P-loop containing nucleoside triphosphate hydrolases"/>
    <property type="match status" value="1"/>
</dbReference>
<dbReference type="Pfam" id="PF04408">
    <property type="entry name" value="WHD_HA2"/>
    <property type="match status" value="1"/>
</dbReference>
<dbReference type="GO" id="GO:0005730">
    <property type="term" value="C:nucleolus"/>
    <property type="evidence" value="ECO:0007669"/>
    <property type="project" value="TreeGrafter"/>
</dbReference>
<keyword evidence="12" id="KW-1185">Reference proteome</keyword>
<dbReference type="GO" id="GO:0003724">
    <property type="term" value="F:RNA helicase activity"/>
    <property type="evidence" value="ECO:0007669"/>
    <property type="project" value="UniProtKB-EC"/>
</dbReference>
<accession>A0A9W8D0X0</accession>
<organism evidence="11 12">
    <name type="scientific">Coemansia biformis</name>
    <dbReference type="NCBI Taxonomy" id="1286918"/>
    <lineage>
        <taxon>Eukaryota</taxon>
        <taxon>Fungi</taxon>
        <taxon>Fungi incertae sedis</taxon>
        <taxon>Zoopagomycota</taxon>
        <taxon>Kickxellomycotina</taxon>
        <taxon>Kickxellomycetes</taxon>
        <taxon>Kickxellales</taxon>
        <taxon>Kickxellaceae</taxon>
        <taxon>Coemansia</taxon>
    </lineage>
</organism>
<dbReference type="Proteomes" id="UP001143981">
    <property type="component" value="Unassembled WGS sequence"/>
</dbReference>
<dbReference type="FunFam" id="3.40.50.300:FF:000637">
    <property type="entry name" value="ATP-dependent RNA helicase DHX37/DHR1"/>
    <property type="match status" value="1"/>
</dbReference>
<comment type="caution">
    <text evidence="11">The sequence shown here is derived from an EMBL/GenBank/DDBJ whole genome shotgun (WGS) entry which is preliminary data.</text>
</comment>
<evidence type="ECO:0000256" key="5">
    <source>
        <dbReference type="ARBA" id="ARBA00022806"/>
    </source>
</evidence>
<dbReference type="PANTHER" id="PTHR18934">
    <property type="entry name" value="ATP-DEPENDENT RNA HELICASE"/>
    <property type="match status" value="1"/>
</dbReference>
<reference evidence="11" key="1">
    <citation type="submission" date="2022-07" db="EMBL/GenBank/DDBJ databases">
        <title>Phylogenomic reconstructions and comparative analyses of Kickxellomycotina fungi.</title>
        <authorList>
            <person name="Reynolds N.K."/>
            <person name="Stajich J.E."/>
            <person name="Barry K."/>
            <person name="Grigoriev I.V."/>
            <person name="Crous P."/>
            <person name="Smith M.E."/>
        </authorList>
    </citation>
    <scope>NUCLEOTIDE SEQUENCE</scope>
    <source>
        <strain evidence="11">BCRC 34381</strain>
    </source>
</reference>
<feature type="compositionally biased region" description="Polar residues" evidence="8">
    <location>
        <begin position="210"/>
        <end position="224"/>
    </location>
</feature>
<feature type="region of interest" description="Disordered" evidence="8">
    <location>
        <begin position="200"/>
        <end position="278"/>
    </location>
</feature>
<dbReference type="InterPro" id="IPR048333">
    <property type="entry name" value="HA2_WH"/>
</dbReference>
<comment type="similarity">
    <text evidence="1">Belongs to the DEAD box helicase family. DEAH subfamily.</text>
</comment>
<dbReference type="EC" id="3.6.4.13" evidence="2"/>
<evidence type="ECO:0000259" key="9">
    <source>
        <dbReference type="PROSITE" id="PS51192"/>
    </source>
</evidence>
<dbReference type="InterPro" id="IPR011545">
    <property type="entry name" value="DEAD/DEAH_box_helicase_dom"/>
</dbReference>
<comment type="catalytic activity">
    <reaction evidence="7">
        <text>ATP + H2O = ADP + phosphate + H(+)</text>
        <dbReference type="Rhea" id="RHEA:13065"/>
        <dbReference type="ChEBI" id="CHEBI:15377"/>
        <dbReference type="ChEBI" id="CHEBI:15378"/>
        <dbReference type="ChEBI" id="CHEBI:30616"/>
        <dbReference type="ChEBI" id="CHEBI:43474"/>
        <dbReference type="ChEBI" id="CHEBI:456216"/>
        <dbReference type="EC" id="3.6.4.13"/>
    </reaction>
</comment>
<evidence type="ECO:0000256" key="1">
    <source>
        <dbReference type="ARBA" id="ARBA00008792"/>
    </source>
</evidence>
<dbReference type="InterPro" id="IPR014001">
    <property type="entry name" value="Helicase_ATP-bd"/>
</dbReference>
<dbReference type="InterPro" id="IPR011709">
    <property type="entry name" value="DEAD-box_helicase_OB_fold"/>
</dbReference>
<dbReference type="AlphaFoldDB" id="A0A9W8D0X0"/>
<evidence type="ECO:0000256" key="6">
    <source>
        <dbReference type="ARBA" id="ARBA00022840"/>
    </source>
</evidence>
<dbReference type="EMBL" id="JANBOI010000030">
    <property type="protein sequence ID" value="KAJ1735350.1"/>
    <property type="molecule type" value="Genomic_DNA"/>
</dbReference>
<dbReference type="Pfam" id="PF00270">
    <property type="entry name" value="DEAD"/>
    <property type="match status" value="1"/>
</dbReference>